<evidence type="ECO:0000313" key="2">
    <source>
        <dbReference type="Proteomes" id="UP000317243"/>
    </source>
</evidence>
<dbReference type="AlphaFoldDB" id="A0A5C5W6Q5"/>
<sequence length="230" mass="25053">MFCSQCGVEADGKFCFACGHRLHQIDGDIHESNAAPPENELIAPPSYAVNWEDDICYEQVLQADAVRSAIAEHGSKAIEGFSGEDCLAIYDKIVPSPIPLAKLATVIQPLYASFGVRTGKTREGTVNAPPGVVLARALCSLAKHAQPFQRVEQAEDRCTLIAEFPSSIWALKGEIRVTVTKQVNETHVSALTDIPGQAFDWGKSTKALERLFADLHSEMGIPRTRQHRAA</sequence>
<gene>
    <name evidence="1" type="ORF">KOR42_43470</name>
</gene>
<accession>A0A5C5W6Q5</accession>
<name>A0A5C5W6Q5_9PLAN</name>
<proteinExistence type="predicted"/>
<comment type="caution">
    <text evidence="1">The sequence shown here is derived from an EMBL/GenBank/DDBJ whole genome shotgun (WGS) entry which is preliminary data.</text>
</comment>
<protein>
    <submittedName>
        <fullName evidence="1">Uncharacterized protein</fullName>
    </submittedName>
</protein>
<organism evidence="1 2">
    <name type="scientific">Thalassoglobus neptunius</name>
    <dbReference type="NCBI Taxonomy" id="1938619"/>
    <lineage>
        <taxon>Bacteria</taxon>
        <taxon>Pseudomonadati</taxon>
        <taxon>Planctomycetota</taxon>
        <taxon>Planctomycetia</taxon>
        <taxon>Planctomycetales</taxon>
        <taxon>Planctomycetaceae</taxon>
        <taxon>Thalassoglobus</taxon>
    </lineage>
</organism>
<dbReference type="EMBL" id="SIHI01000028">
    <property type="protein sequence ID" value="TWT46370.1"/>
    <property type="molecule type" value="Genomic_DNA"/>
</dbReference>
<dbReference type="RefSeq" id="WP_146511717.1">
    <property type="nucleotide sequence ID" value="NZ_SIHI01000028.1"/>
</dbReference>
<dbReference type="Proteomes" id="UP000317243">
    <property type="component" value="Unassembled WGS sequence"/>
</dbReference>
<keyword evidence="2" id="KW-1185">Reference proteome</keyword>
<reference evidence="1 2" key="1">
    <citation type="submission" date="2019-02" db="EMBL/GenBank/DDBJ databases">
        <title>Deep-cultivation of Planctomycetes and their phenomic and genomic characterization uncovers novel biology.</title>
        <authorList>
            <person name="Wiegand S."/>
            <person name="Jogler M."/>
            <person name="Boedeker C."/>
            <person name="Pinto D."/>
            <person name="Vollmers J."/>
            <person name="Rivas-Marin E."/>
            <person name="Kohn T."/>
            <person name="Peeters S.H."/>
            <person name="Heuer A."/>
            <person name="Rast P."/>
            <person name="Oberbeckmann S."/>
            <person name="Bunk B."/>
            <person name="Jeske O."/>
            <person name="Meyerdierks A."/>
            <person name="Storesund J.E."/>
            <person name="Kallscheuer N."/>
            <person name="Luecker S."/>
            <person name="Lage O.M."/>
            <person name="Pohl T."/>
            <person name="Merkel B.J."/>
            <person name="Hornburger P."/>
            <person name="Mueller R.-W."/>
            <person name="Bruemmer F."/>
            <person name="Labrenz M."/>
            <person name="Spormann A.M."/>
            <person name="Op Den Camp H."/>
            <person name="Overmann J."/>
            <person name="Amann R."/>
            <person name="Jetten M.S.M."/>
            <person name="Mascher T."/>
            <person name="Medema M.H."/>
            <person name="Devos D.P."/>
            <person name="Kaster A.-K."/>
            <person name="Ovreas L."/>
            <person name="Rohde M."/>
            <person name="Galperin M.Y."/>
            <person name="Jogler C."/>
        </authorList>
    </citation>
    <scope>NUCLEOTIDE SEQUENCE [LARGE SCALE GENOMIC DNA]</scope>
    <source>
        <strain evidence="1 2">KOR42</strain>
    </source>
</reference>
<dbReference type="OrthoDB" id="289738at2"/>
<evidence type="ECO:0000313" key="1">
    <source>
        <dbReference type="EMBL" id="TWT46370.1"/>
    </source>
</evidence>